<accession>A0A1F6WQ24</accession>
<dbReference type="EMBL" id="MFUQ01000008">
    <property type="protein sequence ID" value="OGI83924.1"/>
    <property type="molecule type" value="Genomic_DNA"/>
</dbReference>
<dbReference type="AlphaFoldDB" id="A0A1F6WQ24"/>
<reference evidence="3 4" key="1">
    <citation type="journal article" date="2016" name="Nat. Commun.">
        <title>Thousands of microbial genomes shed light on interconnected biogeochemical processes in an aquifer system.</title>
        <authorList>
            <person name="Anantharaman K."/>
            <person name="Brown C.T."/>
            <person name="Hug L.A."/>
            <person name="Sharon I."/>
            <person name="Castelle C.J."/>
            <person name="Probst A.J."/>
            <person name="Thomas B.C."/>
            <person name="Singh A."/>
            <person name="Wilkins M.J."/>
            <person name="Karaoz U."/>
            <person name="Brodie E.L."/>
            <person name="Williams K.H."/>
            <person name="Hubbard S.S."/>
            <person name="Banfield J.F."/>
        </authorList>
    </citation>
    <scope>NUCLEOTIDE SEQUENCE [LARGE SCALE GENOMIC DNA]</scope>
</reference>
<proteinExistence type="predicted"/>
<dbReference type="CDD" id="cd00118">
    <property type="entry name" value="LysM"/>
    <property type="match status" value="2"/>
</dbReference>
<dbReference type="SUPFAM" id="SSF51261">
    <property type="entry name" value="Duplicated hybrid motif"/>
    <property type="match status" value="1"/>
</dbReference>
<dbReference type="Gene3D" id="2.70.70.10">
    <property type="entry name" value="Glucose Permease (Domain IIA)"/>
    <property type="match status" value="1"/>
</dbReference>
<dbReference type="PANTHER" id="PTHR21666">
    <property type="entry name" value="PEPTIDASE-RELATED"/>
    <property type="match status" value="1"/>
</dbReference>
<name>A0A1F6WQ24_9BACT</name>
<protein>
    <recommendedName>
        <fullName evidence="2">LysM domain-containing protein</fullName>
    </recommendedName>
</protein>
<comment type="caution">
    <text evidence="3">The sequence shown here is derived from an EMBL/GenBank/DDBJ whole genome shotgun (WGS) entry which is preliminary data.</text>
</comment>
<dbReference type="PANTHER" id="PTHR21666:SF289">
    <property type="entry name" value="L-ALA--D-GLU ENDOPEPTIDASE"/>
    <property type="match status" value="1"/>
</dbReference>
<evidence type="ECO:0000313" key="3">
    <source>
        <dbReference type="EMBL" id="OGI83924.1"/>
    </source>
</evidence>
<dbReference type="InterPro" id="IPR036779">
    <property type="entry name" value="LysM_dom_sf"/>
</dbReference>
<dbReference type="PROSITE" id="PS51782">
    <property type="entry name" value="LYSM"/>
    <property type="match status" value="2"/>
</dbReference>
<organism evidence="3 4">
    <name type="scientific">Candidatus Nomurabacteria bacterium RIFCSPLOWO2_01_FULL_36_10b</name>
    <dbReference type="NCBI Taxonomy" id="1801766"/>
    <lineage>
        <taxon>Bacteria</taxon>
        <taxon>Candidatus Nomuraibacteriota</taxon>
    </lineage>
</organism>
<dbReference type="InterPro" id="IPR050570">
    <property type="entry name" value="Cell_wall_metabolism_enzyme"/>
</dbReference>
<dbReference type="InterPro" id="IPR018392">
    <property type="entry name" value="LysM"/>
</dbReference>
<evidence type="ECO:0000313" key="4">
    <source>
        <dbReference type="Proteomes" id="UP000179448"/>
    </source>
</evidence>
<dbReference type="SMART" id="SM00257">
    <property type="entry name" value="LysM"/>
    <property type="match status" value="2"/>
</dbReference>
<evidence type="ECO:0000259" key="2">
    <source>
        <dbReference type="PROSITE" id="PS51782"/>
    </source>
</evidence>
<dbReference type="CDD" id="cd12797">
    <property type="entry name" value="M23_peptidase"/>
    <property type="match status" value="1"/>
</dbReference>
<dbReference type="Pfam" id="PF01551">
    <property type="entry name" value="Peptidase_M23"/>
    <property type="match status" value="1"/>
</dbReference>
<dbReference type="InterPro" id="IPR016047">
    <property type="entry name" value="M23ase_b-sheet_dom"/>
</dbReference>
<dbReference type="Gene3D" id="3.10.350.10">
    <property type="entry name" value="LysM domain"/>
    <property type="match status" value="2"/>
</dbReference>
<dbReference type="Pfam" id="PF01476">
    <property type="entry name" value="LysM"/>
    <property type="match status" value="2"/>
</dbReference>
<dbReference type="InterPro" id="IPR011055">
    <property type="entry name" value="Dup_hybrid_motif"/>
</dbReference>
<gene>
    <name evidence="3" type="ORF">A2997_01940</name>
</gene>
<keyword evidence="1" id="KW-0732">Signal</keyword>
<feature type="domain" description="LysM" evidence="2">
    <location>
        <begin position="79"/>
        <end position="122"/>
    </location>
</feature>
<dbReference type="GO" id="GO:0004222">
    <property type="term" value="F:metalloendopeptidase activity"/>
    <property type="evidence" value="ECO:0007669"/>
    <property type="project" value="TreeGrafter"/>
</dbReference>
<feature type="domain" description="LysM" evidence="2">
    <location>
        <begin position="128"/>
        <end position="172"/>
    </location>
</feature>
<dbReference type="Proteomes" id="UP000179448">
    <property type="component" value="Unassembled WGS sequence"/>
</dbReference>
<evidence type="ECO:0000256" key="1">
    <source>
        <dbReference type="ARBA" id="ARBA00022729"/>
    </source>
</evidence>
<sequence>MSAMWNNIVSGSALEQTTVDSFDAPMTILTEPEQPFSDFGNDIIINTDSDDTLIAITGPQGTLADIADDINKVTIDDQTIYIVREGDTIGSIASLFDLKVDTIRNANNLGSKSISVGQKLIIPPGDGILYTVQKGDSLRSIAKKFSVESQDIMDFNYILDASSIVIGQKIFIPGGKTLPVIISKKHGRKSSGGATINFSGSFVRPANGTTTSQFGIRRGEMHEGLDFSAHIGTPIYASESGIIQARYGYNGGYGNLIVIKHGQGVETRYAHLSSIAVSTGSHVNKGDLIGYSGNTGRSTGPHLHFEIRQNGRAVNPAKYLP</sequence>
<dbReference type="STRING" id="1801766.A2997_01940"/>